<name>A0A1Y6L4S5_ZYMTR</name>
<feature type="region of interest" description="Disordered" evidence="1">
    <location>
        <begin position="1"/>
        <end position="22"/>
    </location>
</feature>
<organism evidence="2 3">
    <name type="scientific">Zymoseptoria tritici ST99CH_1A5</name>
    <dbReference type="NCBI Taxonomy" id="1276529"/>
    <lineage>
        <taxon>Eukaryota</taxon>
        <taxon>Fungi</taxon>
        <taxon>Dikarya</taxon>
        <taxon>Ascomycota</taxon>
        <taxon>Pezizomycotina</taxon>
        <taxon>Dothideomycetes</taxon>
        <taxon>Dothideomycetidae</taxon>
        <taxon>Mycosphaerellales</taxon>
        <taxon>Mycosphaerellaceae</taxon>
        <taxon>Zymoseptoria</taxon>
    </lineage>
</organism>
<sequence length="69" mass="7896">MPTPNPAIQKPSKVNPSIEDTQAEPALYPRVAFDWISDAAEKGHQYAEQLEEEHVYRGPLCERDEENEE</sequence>
<dbReference type="AlphaFoldDB" id="A0A1Y6L4S5"/>
<gene>
    <name evidence="2" type="ORF">ZT1A5_G4</name>
</gene>
<dbReference type="Proteomes" id="UP000215453">
    <property type="component" value="Chromosome 1"/>
</dbReference>
<dbReference type="EMBL" id="LT882676">
    <property type="protein sequence ID" value="SMY18569.1"/>
    <property type="molecule type" value="Genomic_DNA"/>
</dbReference>
<evidence type="ECO:0000256" key="1">
    <source>
        <dbReference type="SAM" id="MobiDB-lite"/>
    </source>
</evidence>
<proteinExistence type="predicted"/>
<accession>A0A1Y6L4S5</accession>
<evidence type="ECO:0000313" key="3">
    <source>
        <dbReference type="Proteomes" id="UP000215453"/>
    </source>
</evidence>
<evidence type="ECO:0000313" key="2">
    <source>
        <dbReference type="EMBL" id="SMY18569.1"/>
    </source>
</evidence>
<protein>
    <submittedName>
        <fullName evidence="2">Uncharacterized protein</fullName>
    </submittedName>
</protein>
<reference evidence="2 3" key="1">
    <citation type="submission" date="2016-10" db="EMBL/GenBank/DDBJ databases">
        <authorList>
            <person name="Varghese N."/>
        </authorList>
    </citation>
    <scope>NUCLEOTIDE SEQUENCE [LARGE SCALE GENOMIC DNA]</scope>
</reference>